<dbReference type="InterPro" id="IPR010415">
    <property type="entry name" value="LpxI_C"/>
</dbReference>
<dbReference type="RefSeq" id="WP_111398851.1">
    <property type="nucleotide sequence ID" value="NZ_QKYU01000015.1"/>
</dbReference>
<accession>A0A2W7IA63</accession>
<proteinExistence type="predicted"/>
<evidence type="ECO:0008006" key="5">
    <source>
        <dbReference type="Google" id="ProtNLM"/>
    </source>
</evidence>
<dbReference type="Gene3D" id="3.40.50.20">
    <property type="match status" value="1"/>
</dbReference>
<dbReference type="Gene3D" id="3.40.140.80">
    <property type="match status" value="1"/>
</dbReference>
<dbReference type="PANTHER" id="PTHR39962">
    <property type="entry name" value="BLL4848 PROTEIN"/>
    <property type="match status" value="1"/>
</dbReference>
<feature type="domain" description="LpxI N-terminal" evidence="2">
    <location>
        <begin position="4"/>
        <end position="133"/>
    </location>
</feature>
<name>A0A2W7IA63_9PROT</name>
<evidence type="ECO:0000313" key="3">
    <source>
        <dbReference type="EMBL" id="PZW43574.1"/>
    </source>
</evidence>
<dbReference type="InterPro" id="IPR043167">
    <property type="entry name" value="LpxI_C_sf"/>
</dbReference>
<dbReference type="Pfam" id="PF17930">
    <property type="entry name" value="LpxI_N"/>
    <property type="match status" value="1"/>
</dbReference>
<evidence type="ECO:0000259" key="1">
    <source>
        <dbReference type="Pfam" id="PF06230"/>
    </source>
</evidence>
<dbReference type="InterPro" id="IPR041255">
    <property type="entry name" value="LpxI_N"/>
</dbReference>
<reference evidence="3 4" key="1">
    <citation type="submission" date="2018-06" db="EMBL/GenBank/DDBJ databases">
        <title>Genomic Encyclopedia of Archaeal and Bacterial Type Strains, Phase II (KMG-II): from individual species to whole genera.</title>
        <authorList>
            <person name="Goeker M."/>
        </authorList>
    </citation>
    <scope>NUCLEOTIDE SEQUENCE [LARGE SCALE GENOMIC DNA]</scope>
    <source>
        <strain evidence="3 4">DSM 24525</strain>
    </source>
</reference>
<keyword evidence="4" id="KW-1185">Reference proteome</keyword>
<feature type="domain" description="LpxI C-terminal" evidence="1">
    <location>
        <begin position="137"/>
        <end position="266"/>
    </location>
</feature>
<dbReference type="InterPro" id="IPR053174">
    <property type="entry name" value="LpxI"/>
</dbReference>
<sequence length="279" mass="29374">MAPVGFVVGAGLLPRRTLDAALAAGHEVRVVVLEGFGDPAHYADQPHIICRLGAAGRMLGWFREQGVRQMVMVGRVTRPSFFALRPDAGAARLLPKIGMRAFGGDDTLLVAVARVLRDEGFEPLGAQQFLTSLQVPPGRLAGPEPDETARADIRRGVAVLSSLGPADIGQGCVVQQGLVLAVEAIEGTDAMIARAGDLRREGPGGVLVKLLKPGQDRRFDLPTTGPDTVRAAVAAGLRGLAMEAHGGILIDREETCRLAEAAGFFLLAIDPGEWTGEPN</sequence>
<dbReference type="EMBL" id="QKYU01000015">
    <property type="protein sequence ID" value="PZW43574.1"/>
    <property type="molecule type" value="Genomic_DNA"/>
</dbReference>
<dbReference type="PANTHER" id="PTHR39962:SF1">
    <property type="entry name" value="LPXI FAMILY PROTEIN"/>
    <property type="match status" value="1"/>
</dbReference>
<dbReference type="AlphaFoldDB" id="A0A2W7IA63"/>
<dbReference type="Pfam" id="PF06230">
    <property type="entry name" value="LpxI_C"/>
    <property type="match status" value="1"/>
</dbReference>
<evidence type="ECO:0000313" key="4">
    <source>
        <dbReference type="Proteomes" id="UP000249688"/>
    </source>
</evidence>
<dbReference type="OrthoDB" id="9789836at2"/>
<evidence type="ECO:0000259" key="2">
    <source>
        <dbReference type="Pfam" id="PF17930"/>
    </source>
</evidence>
<protein>
    <recommendedName>
        <fullName evidence="5">UDP-2,3-diacylglucosamine pyrophosphatase</fullName>
    </recommendedName>
</protein>
<comment type="caution">
    <text evidence="3">The sequence shown here is derived from an EMBL/GenBank/DDBJ whole genome shotgun (WGS) entry which is preliminary data.</text>
</comment>
<gene>
    <name evidence="3" type="ORF">C8P66_11535</name>
</gene>
<organism evidence="3 4">
    <name type="scientific">Humitalea rosea</name>
    <dbReference type="NCBI Taxonomy" id="990373"/>
    <lineage>
        <taxon>Bacteria</taxon>
        <taxon>Pseudomonadati</taxon>
        <taxon>Pseudomonadota</taxon>
        <taxon>Alphaproteobacteria</taxon>
        <taxon>Acetobacterales</taxon>
        <taxon>Roseomonadaceae</taxon>
        <taxon>Humitalea</taxon>
    </lineage>
</organism>
<dbReference type="Proteomes" id="UP000249688">
    <property type="component" value="Unassembled WGS sequence"/>
</dbReference>